<dbReference type="InterPro" id="IPR041698">
    <property type="entry name" value="Methyltransf_25"/>
</dbReference>
<proteinExistence type="predicted"/>
<feature type="domain" description="Methyltransferase" evidence="1">
    <location>
        <begin position="41"/>
        <end position="138"/>
    </location>
</feature>
<evidence type="ECO:0000313" key="2">
    <source>
        <dbReference type="EMBL" id="QDT58219.1"/>
    </source>
</evidence>
<reference evidence="2 3" key="1">
    <citation type="submission" date="2019-02" db="EMBL/GenBank/DDBJ databases">
        <title>Deep-cultivation of Planctomycetes and their phenomic and genomic characterization uncovers novel biology.</title>
        <authorList>
            <person name="Wiegand S."/>
            <person name="Jogler M."/>
            <person name="Boedeker C."/>
            <person name="Pinto D."/>
            <person name="Vollmers J."/>
            <person name="Rivas-Marin E."/>
            <person name="Kohn T."/>
            <person name="Peeters S.H."/>
            <person name="Heuer A."/>
            <person name="Rast P."/>
            <person name="Oberbeckmann S."/>
            <person name="Bunk B."/>
            <person name="Jeske O."/>
            <person name="Meyerdierks A."/>
            <person name="Storesund J.E."/>
            <person name="Kallscheuer N."/>
            <person name="Luecker S."/>
            <person name="Lage O.M."/>
            <person name="Pohl T."/>
            <person name="Merkel B.J."/>
            <person name="Hornburger P."/>
            <person name="Mueller R.-W."/>
            <person name="Bruemmer F."/>
            <person name="Labrenz M."/>
            <person name="Spormann A.M."/>
            <person name="Op den Camp H."/>
            <person name="Overmann J."/>
            <person name="Amann R."/>
            <person name="Jetten M.S.M."/>
            <person name="Mascher T."/>
            <person name="Medema M.H."/>
            <person name="Devos D.P."/>
            <person name="Kaster A.-K."/>
            <person name="Ovreas L."/>
            <person name="Rohde M."/>
            <person name="Galperin M.Y."/>
            <person name="Jogler C."/>
        </authorList>
    </citation>
    <scope>NUCLEOTIDE SEQUENCE [LARGE SCALE GENOMIC DNA]</scope>
    <source>
        <strain evidence="2 3">SV_7m_r</strain>
    </source>
</reference>
<protein>
    <recommendedName>
        <fullName evidence="1">Methyltransferase domain-containing protein</fullName>
    </recommendedName>
</protein>
<dbReference type="SUPFAM" id="SSF53335">
    <property type="entry name" value="S-adenosyl-L-methionine-dependent methyltransferases"/>
    <property type="match status" value="1"/>
</dbReference>
<dbReference type="PANTHER" id="PTHR42912">
    <property type="entry name" value="METHYLTRANSFERASE"/>
    <property type="match status" value="1"/>
</dbReference>
<dbReference type="OrthoDB" id="278023at2"/>
<evidence type="ECO:0000259" key="1">
    <source>
        <dbReference type="Pfam" id="PF13649"/>
    </source>
</evidence>
<evidence type="ECO:0000313" key="3">
    <source>
        <dbReference type="Proteomes" id="UP000315003"/>
    </source>
</evidence>
<name>A0A517SQ32_9BACT</name>
<dbReference type="AlphaFoldDB" id="A0A517SQ32"/>
<dbReference type="CDD" id="cd02440">
    <property type="entry name" value="AdoMet_MTases"/>
    <property type="match status" value="1"/>
</dbReference>
<keyword evidence="3" id="KW-1185">Reference proteome</keyword>
<dbReference type="PANTHER" id="PTHR42912:SF93">
    <property type="entry name" value="N6-ADENOSINE-METHYLTRANSFERASE TMT1A"/>
    <property type="match status" value="1"/>
</dbReference>
<dbReference type="Gene3D" id="3.40.50.150">
    <property type="entry name" value="Vaccinia Virus protein VP39"/>
    <property type="match status" value="1"/>
</dbReference>
<dbReference type="InterPro" id="IPR029063">
    <property type="entry name" value="SAM-dependent_MTases_sf"/>
</dbReference>
<dbReference type="InterPro" id="IPR050508">
    <property type="entry name" value="Methyltransf_Superfamily"/>
</dbReference>
<dbReference type="EMBL" id="CP036272">
    <property type="protein sequence ID" value="QDT58219.1"/>
    <property type="molecule type" value="Genomic_DNA"/>
</dbReference>
<sequence length="247" mass="27397">MTTEYDPLAEAYIESKLLPFRLYSEIPNHLQLLGDVNGQRVIDLACGDGFYTRLIKQQGAQEVVGVDVSVEMIQIAEQKELQTSLGVQYRAGSAVDLGSMNLGSFDVASTAFLFNCARSRQELDQMFAAIADCLRPGGRLVATVGELGHRPGIDFSQYGMICDATESLGEGEPYNIDFLLHEQAFSITDYNHSLATYQQACEDAGMTFSEWLPCTVTDEGLQKLGHSHWETWLSSPCLYRFEASKPR</sequence>
<dbReference type="Proteomes" id="UP000315003">
    <property type="component" value="Chromosome"/>
</dbReference>
<gene>
    <name evidence="2" type="ORF">SV7mr_07080</name>
</gene>
<dbReference type="GO" id="GO:0008168">
    <property type="term" value="F:methyltransferase activity"/>
    <property type="evidence" value="ECO:0007669"/>
    <property type="project" value="TreeGrafter"/>
</dbReference>
<dbReference type="Pfam" id="PF13649">
    <property type="entry name" value="Methyltransf_25"/>
    <property type="match status" value="1"/>
</dbReference>
<organism evidence="2 3">
    <name type="scientific">Stieleria bergensis</name>
    <dbReference type="NCBI Taxonomy" id="2528025"/>
    <lineage>
        <taxon>Bacteria</taxon>
        <taxon>Pseudomonadati</taxon>
        <taxon>Planctomycetota</taxon>
        <taxon>Planctomycetia</taxon>
        <taxon>Pirellulales</taxon>
        <taxon>Pirellulaceae</taxon>
        <taxon>Stieleria</taxon>
    </lineage>
</organism>
<accession>A0A517SQ32</accession>
<dbReference type="RefSeq" id="WP_145269213.1">
    <property type="nucleotide sequence ID" value="NZ_CP036272.1"/>
</dbReference>